<sequence length="331" mass="37722">MSENSTRVISALYIYPLKSCKGIELKSWKIGQYGFKYDRYWMIINEKCQVVTQREQSKAIIIFILVFITPKLEEVDSEDESKGGDLVLSAPDMEELRLPLLPDQANCIKSKATIFDDTIDACDCGEESSKWITKYLGCSARIVFKSDARFVSSNLPKELSHQPKVAMQDGFPFLLISEESLSDLNNRLSKLVDARNFRPNIVVRGCNCPFEEDKWKKIIIGDDKENLFFVACRCTRCTVPNVNPDTGEINNQTLKTLQSYRRVDAGAKYFACFVQLCLDGYEKISKKCKKDILYKNYMGLSVNIAAKAKIPFSMESVNEIEEFVHALLTLR</sequence>
<dbReference type="PROSITE" id="PS51340">
    <property type="entry name" value="MOSC"/>
    <property type="match status" value="1"/>
</dbReference>
<dbReference type="Pfam" id="PF03473">
    <property type="entry name" value="MOSC"/>
    <property type="match status" value="1"/>
</dbReference>
<dbReference type="SUPFAM" id="SSF50800">
    <property type="entry name" value="PK beta-barrel domain-like"/>
    <property type="match status" value="1"/>
</dbReference>
<protein>
    <submittedName>
        <fullName evidence="2">24954_t:CDS:1</fullName>
    </submittedName>
</protein>
<dbReference type="PANTHER" id="PTHR14237">
    <property type="entry name" value="MOLYBDOPTERIN COFACTOR SULFURASE MOSC"/>
    <property type="match status" value="1"/>
</dbReference>
<dbReference type="PANTHER" id="PTHR14237:SF19">
    <property type="entry name" value="MITOCHONDRIAL AMIDOXIME REDUCING COMPONENT 1"/>
    <property type="match status" value="1"/>
</dbReference>
<evidence type="ECO:0000259" key="1">
    <source>
        <dbReference type="PROSITE" id="PS51340"/>
    </source>
</evidence>
<evidence type="ECO:0000313" key="3">
    <source>
        <dbReference type="Proteomes" id="UP000789901"/>
    </source>
</evidence>
<feature type="non-terminal residue" evidence="2">
    <location>
        <position position="331"/>
    </location>
</feature>
<comment type="caution">
    <text evidence="2">The sequence shown here is derived from an EMBL/GenBank/DDBJ whole genome shotgun (WGS) entry which is preliminary data.</text>
</comment>
<dbReference type="SUPFAM" id="SSF141673">
    <property type="entry name" value="MOSC N-terminal domain-like"/>
    <property type="match status" value="1"/>
</dbReference>
<dbReference type="InterPro" id="IPR011037">
    <property type="entry name" value="Pyrv_Knase-like_insert_dom_sf"/>
</dbReference>
<feature type="domain" description="MOSC" evidence="1">
    <location>
        <begin position="130"/>
        <end position="331"/>
    </location>
</feature>
<dbReference type="EMBL" id="CAJVQB010038942">
    <property type="protein sequence ID" value="CAG8826820.1"/>
    <property type="molecule type" value="Genomic_DNA"/>
</dbReference>
<dbReference type="InterPro" id="IPR005303">
    <property type="entry name" value="MOCOS_middle"/>
</dbReference>
<dbReference type="Proteomes" id="UP000789901">
    <property type="component" value="Unassembled WGS sequence"/>
</dbReference>
<dbReference type="InterPro" id="IPR005302">
    <property type="entry name" value="MoCF_Sase_C"/>
</dbReference>
<reference evidence="2 3" key="1">
    <citation type="submission" date="2021-06" db="EMBL/GenBank/DDBJ databases">
        <authorList>
            <person name="Kallberg Y."/>
            <person name="Tangrot J."/>
            <person name="Rosling A."/>
        </authorList>
    </citation>
    <scope>NUCLEOTIDE SEQUENCE [LARGE SCALE GENOMIC DNA]</scope>
    <source>
        <strain evidence="2 3">120-4 pot B 10/14</strain>
    </source>
</reference>
<accession>A0ABN7WC51</accession>
<keyword evidence="3" id="KW-1185">Reference proteome</keyword>
<organism evidence="2 3">
    <name type="scientific">Gigaspora margarita</name>
    <dbReference type="NCBI Taxonomy" id="4874"/>
    <lineage>
        <taxon>Eukaryota</taxon>
        <taxon>Fungi</taxon>
        <taxon>Fungi incertae sedis</taxon>
        <taxon>Mucoromycota</taxon>
        <taxon>Glomeromycotina</taxon>
        <taxon>Glomeromycetes</taxon>
        <taxon>Diversisporales</taxon>
        <taxon>Gigasporaceae</taxon>
        <taxon>Gigaspora</taxon>
    </lineage>
</organism>
<gene>
    <name evidence="2" type="ORF">GMARGA_LOCUS29229</name>
</gene>
<dbReference type="Pfam" id="PF03476">
    <property type="entry name" value="MOSC_N"/>
    <property type="match status" value="1"/>
</dbReference>
<name>A0ABN7WC51_GIGMA</name>
<proteinExistence type="predicted"/>
<evidence type="ECO:0000313" key="2">
    <source>
        <dbReference type="EMBL" id="CAG8826820.1"/>
    </source>
</evidence>